<feature type="transmembrane region" description="Helical" evidence="1">
    <location>
        <begin position="211"/>
        <end position="232"/>
    </location>
</feature>
<accession>A0A0R7K3V8</accession>
<proteinExistence type="predicted"/>
<keyword evidence="1" id="KW-0472">Membrane</keyword>
<feature type="transmembrane region" description="Helical" evidence="1">
    <location>
        <begin position="309"/>
        <end position="327"/>
    </location>
</feature>
<feature type="transmembrane region" description="Helical" evidence="1">
    <location>
        <begin position="252"/>
        <end position="271"/>
    </location>
</feature>
<feature type="transmembrane region" description="Helical" evidence="1">
    <location>
        <begin position="21"/>
        <end position="38"/>
    </location>
</feature>
<evidence type="ECO:0000313" key="2">
    <source>
        <dbReference type="EMBL" id="AKQ06069.1"/>
    </source>
</evidence>
<organism evidence="2">
    <name type="scientific">uncultured Poseidoniia archaeon</name>
    <dbReference type="NCBI Taxonomy" id="1697135"/>
    <lineage>
        <taxon>Archaea</taxon>
        <taxon>Methanobacteriati</taxon>
        <taxon>Thermoplasmatota</taxon>
        <taxon>Candidatus Poseidoniia</taxon>
        <taxon>environmental samples</taxon>
    </lineage>
</organism>
<name>A0A0R7K3V8_9ARCH</name>
<reference evidence="2" key="1">
    <citation type="submission" date="2014-11" db="EMBL/GenBank/DDBJ databases">
        <authorList>
            <person name="Tripathy S."/>
        </authorList>
    </citation>
    <scope>NUCLEOTIDE SEQUENCE</scope>
</reference>
<keyword evidence="1" id="KW-1133">Transmembrane helix</keyword>
<feature type="transmembrane region" description="Helical" evidence="1">
    <location>
        <begin position="128"/>
        <end position="147"/>
    </location>
</feature>
<feature type="transmembrane region" description="Helical" evidence="1">
    <location>
        <begin position="97"/>
        <end position="116"/>
    </location>
</feature>
<evidence type="ECO:0000256" key="1">
    <source>
        <dbReference type="SAM" id="Phobius"/>
    </source>
</evidence>
<feature type="transmembrane region" description="Helical" evidence="1">
    <location>
        <begin position="359"/>
        <end position="379"/>
    </location>
</feature>
<keyword evidence="1" id="KW-0812">Transmembrane</keyword>
<dbReference type="EMBL" id="KP211915">
    <property type="protein sequence ID" value="AKQ06069.1"/>
    <property type="molecule type" value="Genomic_DNA"/>
</dbReference>
<protein>
    <submittedName>
        <fullName evidence="2">Uncharacterized protein</fullName>
    </submittedName>
</protein>
<feature type="transmembrane region" description="Helical" evidence="1">
    <location>
        <begin position="177"/>
        <end position="199"/>
    </location>
</feature>
<reference evidence="2" key="2">
    <citation type="journal article" date="2015" name="ISME J.">
        <title>A new class of marine Euryarchaeota group II from the Mediterranean deep chlorophyll maximum.</title>
        <authorList>
            <person name="Martin-Cuadrado A.B."/>
            <person name="Garcia-Heredia I."/>
            <person name="Molto A.G."/>
            <person name="Lopez-Ubeda R."/>
            <person name="Kimes N."/>
            <person name="Lopez-Garcia P."/>
            <person name="Moreira D."/>
            <person name="Rodriguez-Valera F."/>
        </authorList>
    </citation>
    <scope>NUCLEOTIDE SEQUENCE</scope>
</reference>
<dbReference type="AlphaFoldDB" id="A0A0R7K3V8"/>
<sequence>MAMDVVPESKTLHITKLRFRWQVLLLQTLSTISLLLLMRKMSELYGECSEKFVANSGTDGWCPAYEHTRGLRWMDSNGNTILPDFITGINETGFNAFTMPLLLCFILTILWVFVQTRGERLQLIIKRIFSAIMASWFLLPFLISWLIGMVSNGAYLPIGNADDQYNHINLVLAPFEFFFELVFFGIVFAPILVGLMGIWGLSKRMITWATGYFLMIIGIHAMLTFEGVTSAVDVGLKPLSAQIGEATLFGGLISPLGFDLLTVAILILVFLESGLAVITNLEYTSVLPEASKKDSEYINQFNNIINGHLIHLFGIMIVVSLTTAIALEFDDFLISFVGILEGSQWSGQVKESLELQLTYGKVISASLFMIVVAGGRFVIPWQRITGVIETGLSRIRN</sequence>